<dbReference type="Pfam" id="PF00226">
    <property type="entry name" value="DnaJ"/>
    <property type="match status" value="1"/>
</dbReference>
<accession>A0AAV7YC99</accession>
<dbReference type="SMART" id="SM00271">
    <property type="entry name" value="DnaJ"/>
    <property type="match status" value="1"/>
</dbReference>
<evidence type="ECO:0000256" key="2">
    <source>
        <dbReference type="SAM" id="MobiDB-lite"/>
    </source>
</evidence>
<feature type="domain" description="J" evidence="3">
    <location>
        <begin position="6"/>
        <end position="74"/>
    </location>
</feature>
<evidence type="ECO:0000259" key="3">
    <source>
        <dbReference type="PROSITE" id="PS50076"/>
    </source>
</evidence>
<dbReference type="EMBL" id="JANTQA010000070">
    <property type="protein sequence ID" value="KAJ3426195.1"/>
    <property type="molecule type" value="Genomic_DNA"/>
</dbReference>
<dbReference type="SUPFAM" id="SSF49493">
    <property type="entry name" value="HSP40/DnaJ peptide-binding domain"/>
    <property type="match status" value="2"/>
</dbReference>
<dbReference type="InterPro" id="IPR002939">
    <property type="entry name" value="DnaJ_C"/>
</dbReference>
<dbReference type="InterPro" id="IPR051339">
    <property type="entry name" value="DnaJ_subfamily_B"/>
</dbReference>
<feature type="compositionally biased region" description="Basic residues" evidence="2">
    <location>
        <begin position="123"/>
        <end position="161"/>
    </location>
</feature>
<comment type="caution">
    <text evidence="4">The sequence shown here is derived from an EMBL/GenBank/DDBJ whole genome shotgun (WGS) entry which is preliminary data.</text>
</comment>
<dbReference type="InterPro" id="IPR001623">
    <property type="entry name" value="DnaJ_domain"/>
</dbReference>
<evidence type="ECO:0000256" key="1">
    <source>
        <dbReference type="ARBA" id="ARBA00023186"/>
    </source>
</evidence>
<dbReference type="CDD" id="cd06257">
    <property type="entry name" value="DnaJ"/>
    <property type="match status" value="1"/>
</dbReference>
<dbReference type="PANTHER" id="PTHR24078">
    <property type="entry name" value="DNAJ HOMOLOG SUBFAMILY C MEMBER"/>
    <property type="match status" value="1"/>
</dbReference>
<evidence type="ECO:0000313" key="4">
    <source>
        <dbReference type="EMBL" id="KAJ3426195.1"/>
    </source>
</evidence>
<dbReference type="GO" id="GO:0051087">
    <property type="term" value="F:protein-folding chaperone binding"/>
    <property type="evidence" value="ECO:0007669"/>
    <property type="project" value="TreeGrafter"/>
</dbReference>
<dbReference type="GO" id="GO:0005829">
    <property type="term" value="C:cytosol"/>
    <property type="evidence" value="ECO:0007669"/>
    <property type="project" value="TreeGrafter"/>
</dbReference>
<dbReference type="Pfam" id="PF01556">
    <property type="entry name" value="DnaJ_C"/>
    <property type="match status" value="1"/>
</dbReference>
<dbReference type="GO" id="GO:0006457">
    <property type="term" value="P:protein folding"/>
    <property type="evidence" value="ECO:0007669"/>
    <property type="project" value="InterPro"/>
</dbReference>
<reference evidence="4" key="1">
    <citation type="submission" date="2022-08" db="EMBL/GenBank/DDBJ databases">
        <title>Novel sulphate-reducing endosymbionts in the free-living metamonad Anaeramoeba.</title>
        <authorList>
            <person name="Jerlstrom-Hultqvist J."/>
            <person name="Cepicka I."/>
            <person name="Gallot-Lavallee L."/>
            <person name="Salas-Leiva D."/>
            <person name="Curtis B.A."/>
            <person name="Zahonova K."/>
            <person name="Pipaliya S."/>
            <person name="Dacks J."/>
            <person name="Roger A.J."/>
        </authorList>
    </citation>
    <scope>NUCLEOTIDE SEQUENCE</scope>
    <source>
        <strain evidence="4">Busselton2</strain>
    </source>
</reference>
<dbReference type="Gene3D" id="2.60.260.20">
    <property type="entry name" value="Urease metallochaperone UreE, N-terminal domain"/>
    <property type="match status" value="2"/>
</dbReference>
<dbReference type="GO" id="GO:0051082">
    <property type="term" value="F:unfolded protein binding"/>
    <property type="evidence" value="ECO:0007669"/>
    <property type="project" value="InterPro"/>
</dbReference>
<dbReference type="PANTHER" id="PTHR24078:SF553">
    <property type="entry name" value="DNAJ HOMOLOG SUBFAMILY B MEMBER 5"/>
    <property type="match status" value="1"/>
</dbReference>
<dbReference type="AlphaFoldDB" id="A0AAV7YC99"/>
<feature type="region of interest" description="Disordered" evidence="2">
    <location>
        <begin position="211"/>
        <end position="236"/>
    </location>
</feature>
<proteinExistence type="predicted"/>
<dbReference type="PRINTS" id="PR00625">
    <property type="entry name" value="JDOMAIN"/>
</dbReference>
<gene>
    <name evidence="4" type="ORF">M0812_28646</name>
</gene>
<evidence type="ECO:0000313" key="5">
    <source>
        <dbReference type="Proteomes" id="UP001146793"/>
    </source>
</evidence>
<dbReference type="InterPro" id="IPR036869">
    <property type="entry name" value="J_dom_sf"/>
</dbReference>
<feature type="compositionally biased region" description="Low complexity" evidence="2">
    <location>
        <begin position="218"/>
        <end position="236"/>
    </location>
</feature>
<dbReference type="SUPFAM" id="SSF46565">
    <property type="entry name" value="Chaperone J-domain"/>
    <property type="match status" value="1"/>
</dbReference>
<dbReference type="Proteomes" id="UP001146793">
    <property type="component" value="Unassembled WGS sequence"/>
</dbReference>
<dbReference type="CDD" id="cd10747">
    <property type="entry name" value="DnaJ_C"/>
    <property type="match status" value="1"/>
</dbReference>
<dbReference type="Gene3D" id="1.10.287.110">
    <property type="entry name" value="DnaJ domain"/>
    <property type="match status" value="1"/>
</dbReference>
<name>A0AAV7YC99_9EUKA</name>
<feature type="region of interest" description="Disordered" evidence="2">
    <location>
        <begin position="123"/>
        <end position="188"/>
    </location>
</feature>
<dbReference type="InterPro" id="IPR008971">
    <property type="entry name" value="HSP40/DnaJ_pept-bd"/>
</dbReference>
<sequence length="424" mass="48734">MTKIMRHYHVLGISPNSSLEEIRKAYKRLTIKYHPDKVQGKNKKVALEKFKEFQIAYQTLKSYSNSSLILDNSTNKPKTSKQTKMDQSICSNSKSFQNDFYSGLGNNNDWNFHWFYLSQNQKKTLKKTKPKPKPKPKTKTKTKTKTKSKKKQEKKQRKSKPKIIETRSAQTKKQQQTSSPTNEFSTTPTSDCLDFVDEQDFDFNRQLDQTQKSKMKKTVNNNNHNNQNNKSTSVNNSKTVNEHTYKLLPKLATTKKKILVSLNHVFLGVEKLYSFHRKIFDRNGKLIGRKTVKVRIKIPPGVEDGDTILFSNRGNRQEGHRCADLQITVFVQKHPLFKRQGADLHLGHSISLKQSLSKFSLTLIDLNSSKFVISFGEDGSTIKNGETFRVSGLGLPKKNIDSFNSKENTKGDLVIRFNIQKPQN</sequence>
<protein>
    <submittedName>
        <fullName evidence="4">DNAj domain containing protein</fullName>
    </submittedName>
</protein>
<organism evidence="4 5">
    <name type="scientific">Anaeramoeba flamelloides</name>
    <dbReference type="NCBI Taxonomy" id="1746091"/>
    <lineage>
        <taxon>Eukaryota</taxon>
        <taxon>Metamonada</taxon>
        <taxon>Anaeramoebidae</taxon>
        <taxon>Anaeramoeba</taxon>
    </lineage>
</organism>
<dbReference type="PROSITE" id="PS50076">
    <property type="entry name" value="DNAJ_2"/>
    <property type="match status" value="1"/>
</dbReference>
<keyword evidence="1" id="KW-0143">Chaperone</keyword>